<dbReference type="Proteomes" id="UP000887228">
    <property type="component" value="Unassembled WGS sequence"/>
</dbReference>
<feature type="compositionally biased region" description="Polar residues" evidence="1">
    <location>
        <begin position="93"/>
        <end position="108"/>
    </location>
</feature>
<dbReference type="EMBL" id="BPMS01000001">
    <property type="protein sequence ID" value="GIZ86846.1"/>
    <property type="molecule type" value="Genomic_DNA"/>
</dbReference>
<protein>
    <submittedName>
        <fullName evidence="3">Uncharacterized protein</fullName>
    </submittedName>
</protein>
<keyword evidence="2" id="KW-0472">Membrane</keyword>
<dbReference type="Proteomes" id="UP000887212">
    <property type="component" value="Unassembled WGS sequence"/>
</dbReference>
<keyword evidence="2" id="KW-1133">Transmembrane helix</keyword>
<dbReference type="EMBL" id="BPMT01000001">
    <property type="protein sequence ID" value="GIZ91390.1"/>
    <property type="molecule type" value="Genomic_DNA"/>
</dbReference>
<name>A0AA37CCA8_AQUAC</name>
<evidence type="ECO:0000256" key="2">
    <source>
        <dbReference type="SAM" id="Phobius"/>
    </source>
</evidence>
<dbReference type="AlphaFoldDB" id="A0AA37CCA8"/>
<feature type="region of interest" description="Disordered" evidence="1">
    <location>
        <begin position="87"/>
        <end position="108"/>
    </location>
</feature>
<proteinExistence type="predicted"/>
<sequence>MRADWEDAPDWIQSRKRSEAWKPMAIAVIGVGVTFGAMIVAGEAFLKRKASTEYENGSLQTTYAPVAQIRREPEAAKDWDQIVEKAGLASDGEASQSTGEPGKQTVFNDLNYTPKGAVNVVSYPAIEPEPVKKRTQAEMKVVVVGRPDAKLSDYCPGGEGSIMRRNCKQTTNLNVRNQ</sequence>
<comment type="caution">
    <text evidence="3">The sequence shown here is derived from an EMBL/GenBank/DDBJ whole genome shotgun (WGS) entry which is preliminary data.</text>
</comment>
<keyword evidence="2" id="KW-0812">Transmembrane</keyword>
<evidence type="ECO:0000313" key="3">
    <source>
        <dbReference type="EMBL" id="GIZ86846.1"/>
    </source>
</evidence>
<dbReference type="RefSeq" id="WP_203791718.1">
    <property type="nucleotide sequence ID" value="NZ_AP024354.1"/>
</dbReference>
<organism evidence="3 5">
    <name type="scientific">Aquipseudomonas alcaligenes</name>
    <name type="common">Pseudomonas alcaligenes</name>
    <dbReference type="NCBI Taxonomy" id="43263"/>
    <lineage>
        <taxon>Bacteria</taxon>
        <taxon>Pseudomonadati</taxon>
        <taxon>Pseudomonadota</taxon>
        <taxon>Gammaproteobacteria</taxon>
        <taxon>Pseudomonadales</taxon>
        <taxon>Pseudomonadaceae</taxon>
        <taxon>Aquipseudomonas</taxon>
    </lineage>
</organism>
<evidence type="ECO:0000313" key="4">
    <source>
        <dbReference type="EMBL" id="GIZ91390.1"/>
    </source>
</evidence>
<evidence type="ECO:0000256" key="1">
    <source>
        <dbReference type="SAM" id="MobiDB-lite"/>
    </source>
</evidence>
<evidence type="ECO:0000313" key="5">
    <source>
        <dbReference type="Proteomes" id="UP000887212"/>
    </source>
</evidence>
<evidence type="ECO:0000313" key="6">
    <source>
        <dbReference type="Proteomes" id="UP000887228"/>
    </source>
</evidence>
<reference evidence="3 6" key="1">
    <citation type="submission" date="2021-07" db="EMBL/GenBank/DDBJ databases">
        <title>Whole genome sequencing of carbapenem-resistant Pseudomonas spp. isolated in Japan.</title>
        <authorList>
            <person name="Suzuki M."/>
            <person name="Maehana S."/>
            <person name="Kitasato H."/>
        </authorList>
    </citation>
    <scope>NUCLEOTIDE SEQUENCE</scope>
    <source>
        <strain evidence="3">KAM435</strain>
        <strain evidence="4 6">KAM436</strain>
    </source>
</reference>
<feature type="transmembrane region" description="Helical" evidence="2">
    <location>
        <begin position="20"/>
        <end position="41"/>
    </location>
</feature>
<gene>
    <name evidence="3" type="ORF">KAM435_01730</name>
    <name evidence="4" type="ORF">KAM436_03580</name>
</gene>
<accession>A0AA37CCA8</accession>